<dbReference type="PANTHER" id="PTHR46586:SF3">
    <property type="entry name" value="ANKYRIN REPEAT-CONTAINING PROTEIN"/>
    <property type="match status" value="1"/>
</dbReference>
<dbReference type="InterPro" id="IPR036770">
    <property type="entry name" value="Ankyrin_rpt-contain_sf"/>
</dbReference>
<protein>
    <submittedName>
        <fullName evidence="1">Uncharacterized protein</fullName>
    </submittedName>
</protein>
<dbReference type="Pfam" id="PF12796">
    <property type="entry name" value="Ank_2"/>
    <property type="match status" value="3"/>
</dbReference>
<proteinExistence type="predicted"/>
<dbReference type="eggNOG" id="KOG0504">
    <property type="taxonomic scope" value="Eukaryota"/>
</dbReference>
<evidence type="ECO:0000313" key="2">
    <source>
        <dbReference type="Proteomes" id="UP000006643"/>
    </source>
</evidence>
<dbReference type="RefSeq" id="XP_002901979.1">
    <property type="nucleotide sequence ID" value="XM_002901933.1"/>
</dbReference>
<dbReference type="EMBL" id="DS028136">
    <property type="protein sequence ID" value="EEY57369.1"/>
    <property type="molecule type" value="Genomic_DNA"/>
</dbReference>
<dbReference type="PANTHER" id="PTHR46586">
    <property type="entry name" value="ANKYRIN REPEAT-CONTAINING PROTEIN"/>
    <property type="match status" value="1"/>
</dbReference>
<organism evidence="1 2">
    <name type="scientific">Phytophthora infestans (strain T30-4)</name>
    <name type="common">Potato late blight agent</name>
    <dbReference type="NCBI Taxonomy" id="403677"/>
    <lineage>
        <taxon>Eukaryota</taxon>
        <taxon>Sar</taxon>
        <taxon>Stramenopiles</taxon>
        <taxon>Oomycota</taxon>
        <taxon>Peronosporomycetes</taxon>
        <taxon>Peronosporales</taxon>
        <taxon>Peronosporaceae</taxon>
        <taxon>Phytophthora</taxon>
    </lineage>
</organism>
<dbReference type="InterPro" id="IPR002110">
    <property type="entry name" value="Ankyrin_rpt"/>
</dbReference>
<dbReference type="STRING" id="403677.D0NGG8"/>
<dbReference type="InParanoid" id="D0NGG8"/>
<dbReference type="HOGENOM" id="CLU_014745_2_2_1"/>
<dbReference type="OrthoDB" id="543798at2759"/>
<dbReference type="SUPFAM" id="SSF48403">
    <property type="entry name" value="Ankyrin repeat"/>
    <property type="match status" value="1"/>
</dbReference>
<reference evidence="2" key="1">
    <citation type="journal article" date="2009" name="Nature">
        <title>Genome sequence and analysis of the Irish potato famine pathogen Phytophthora infestans.</title>
        <authorList>
            <consortium name="The Broad Institute Genome Sequencing Platform"/>
            <person name="Haas B.J."/>
            <person name="Kamoun S."/>
            <person name="Zody M.C."/>
            <person name="Jiang R.H."/>
            <person name="Handsaker R.E."/>
            <person name="Cano L.M."/>
            <person name="Grabherr M."/>
            <person name="Kodira C.D."/>
            <person name="Raffaele S."/>
            <person name="Torto-Alalibo T."/>
            <person name="Bozkurt T.O."/>
            <person name="Ah-Fong A.M."/>
            <person name="Alvarado L."/>
            <person name="Anderson V.L."/>
            <person name="Armstrong M.R."/>
            <person name="Avrova A."/>
            <person name="Baxter L."/>
            <person name="Beynon J."/>
            <person name="Boevink P.C."/>
            <person name="Bollmann S.R."/>
            <person name="Bos J.I."/>
            <person name="Bulone V."/>
            <person name="Cai G."/>
            <person name="Cakir C."/>
            <person name="Carrington J.C."/>
            <person name="Chawner M."/>
            <person name="Conti L."/>
            <person name="Costanzo S."/>
            <person name="Ewan R."/>
            <person name="Fahlgren N."/>
            <person name="Fischbach M.A."/>
            <person name="Fugelstad J."/>
            <person name="Gilroy E.M."/>
            <person name="Gnerre S."/>
            <person name="Green P.J."/>
            <person name="Grenville-Briggs L.J."/>
            <person name="Griffith J."/>
            <person name="Grunwald N.J."/>
            <person name="Horn K."/>
            <person name="Horner N.R."/>
            <person name="Hu C.H."/>
            <person name="Huitema E."/>
            <person name="Jeong D.H."/>
            <person name="Jones A.M."/>
            <person name="Jones J.D."/>
            <person name="Jones R.W."/>
            <person name="Karlsson E.K."/>
            <person name="Kunjeti S.G."/>
            <person name="Lamour K."/>
            <person name="Liu Z."/>
            <person name="Ma L."/>
            <person name="Maclean D."/>
            <person name="Chibucos M.C."/>
            <person name="McDonald H."/>
            <person name="McWalters J."/>
            <person name="Meijer H.J."/>
            <person name="Morgan W."/>
            <person name="Morris P.F."/>
            <person name="Munro C.A."/>
            <person name="O'Neill K."/>
            <person name="Ospina-Giraldo M."/>
            <person name="Pinzon A."/>
            <person name="Pritchard L."/>
            <person name="Ramsahoye B."/>
            <person name="Ren Q."/>
            <person name="Restrepo S."/>
            <person name="Roy S."/>
            <person name="Sadanandom A."/>
            <person name="Savidor A."/>
            <person name="Schornack S."/>
            <person name="Schwartz D.C."/>
            <person name="Schumann U.D."/>
            <person name="Schwessinger B."/>
            <person name="Seyer L."/>
            <person name="Sharpe T."/>
            <person name="Silvar C."/>
            <person name="Song J."/>
            <person name="Studholme D.J."/>
            <person name="Sykes S."/>
            <person name="Thines M."/>
            <person name="van de Vondervoort P.J."/>
            <person name="Phuntumart V."/>
            <person name="Wawra S."/>
            <person name="Weide R."/>
            <person name="Win J."/>
            <person name="Young C."/>
            <person name="Zhou S."/>
            <person name="Fry W."/>
            <person name="Meyers B.C."/>
            <person name="van West P."/>
            <person name="Ristaino J."/>
            <person name="Govers F."/>
            <person name="Birch P.R."/>
            <person name="Whisson S.C."/>
            <person name="Judelson H.S."/>
            <person name="Nusbaum C."/>
        </authorList>
    </citation>
    <scope>NUCLEOTIDE SEQUENCE [LARGE SCALE GENOMIC DNA]</scope>
    <source>
        <strain evidence="2">T30-4</strain>
    </source>
</reference>
<dbReference type="Proteomes" id="UP000006643">
    <property type="component" value="Unassembled WGS sequence"/>
</dbReference>
<dbReference type="KEGG" id="pif:PITG_11220"/>
<gene>
    <name evidence="1" type="ORF">PITG_11220</name>
</gene>
<dbReference type="InterPro" id="IPR052050">
    <property type="entry name" value="SecEffector_AnkRepeat"/>
</dbReference>
<dbReference type="VEuPathDB" id="FungiDB:PITG_11220"/>
<keyword evidence="2" id="KW-1185">Reference proteome</keyword>
<name>D0NGG8_PHYIT</name>
<sequence>MPTLTTARVVFLAQPRVNALLHVQQLVSQFIDVSPSWSLPCAAERGFVHLVRRWLTTLNTSNLNEIAEIRAAVRNAAANGYLTIIEILLSHYPQAVIDETLVLRAASNGHADVLRWLRPRLLKVLPCYEEYNFYSQKSVAAAAENGHLTVVQWLLDAQDAGVLTETHLHQAAARGGHLEVVKWLRTNLAEDIESQGLDEAAAGGFLDVVEFLHTEWEEAKLESNRVSCPATSKAMNGAASNGHVETVKWLHEYRDEGCTMDAMNKAAWNGHLAAVIWLNDNRTEGCTQQAMNMAAKGGHLDVVQFLHENRTEGCTYNAMDWAAQENHLEIVQWLHANRCEGCSRLTMNEVAKRGHFEMLKWLHDNRTEGCTVAAMNAAATHGHLDIVQFLHSNRSEGCTTAAMDGAAENNHLDIVQWLHHNRSEGYGAAARGDFVVLEWLRLECRQDIEEWPIDAGRTAVTSDRVEVLHWLLKHFAAPKPHRKVLYDLAQNFLLNRAHIMAYLDGYWTVEA</sequence>
<evidence type="ECO:0000313" key="1">
    <source>
        <dbReference type="EMBL" id="EEY57369.1"/>
    </source>
</evidence>
<dbReference type="GeneID" id="9476373"/>
<dbReference type="AlphaFoldDB" id="D0NGG8"/>
<accession>D0NGG8</accession>
<dbReference type="Gene3D" id="1.25.40.20">
    <property type="entry name" value="Ankyrin repeat-containing domain"/>
    <property type="match status" value="4"/>
</dbReference>
<dbReference type="OMA" id="HANRCEG"/>